<reference evidence="4" key="1">
    <citation type="submission" date="2017-04" db="EMBL/GenBank/DDBJ databases">
        <title>Function of individual gut microbiota members based on whole genome sequencing of pure cultures obtained from chicken caecum.</title>
        <authorList>
            <person name="Medvecky M."/>
            <person name="Cejkova D."/>
            <person name="Polansky O."/>
            <person name="Karasova D."/>
            <person name="Kubasova T."/>
            <person name="Cizek A."/>
            <person name="Rychlik I."/>
        </authorList>
    </citation>
    <scope>NUCLEOTIDE SEQUENCE [LARGE SCALE GENOMIC DNA]</scope>
    <source>
        <strain evidence="4">An149</strain>
    </source>
</reference>
<dbReference type="Gene3D" id="3.60.15.10">
    <property type="entry name" value="Ribonuclease Z/Hydroxyacylglutathione hydrolase-like"/>
    <property type="match status" value="1"/>
</dbReference>
<evidence type="ECO:0000259" key="1">
    <source>
        <dbReference type="Pfam" id="PF12706"/>
    </source>
</evidence>
<dbReference type="Proteomes" id="UP000196258">
    <property type="component" value="Unassembled WGS sequence"/>
</dbReference>
<proteinExistence type="predicted"/>
<reference evidence="2" key="3">
    <citation type="journal article" date="2021" name="PeerJ">
        <title>Extensive microbial diversity within the chicken gut microbiome revealed by metagenomics and culture.</title>
        <authorList>
            <person name="Gilroy R."/>
            <person name="Ravi A."/>
            <person name="Getino M."/>
            <person name="Pursley I."/>
            <person name="Horton D.L."/>
            <person name="Alikhan N.F."/>
            <person name="Baker D."/>
            <person name="Gharbi K."/>
            <person name="Hall N."/>
            <person name="Watson M."/>
            <person name="Adriaenssens E.M."/>
            <person name="Foster-Nyarko E."/>
            <person name="Jarju S."/>
            <person name="Secka A."/>
            <person name="Antonio M."/>
            <person name="Oren A."/>
            <person name="Chaudhuri R.R."/>
            <person name="La Ragione R."/>
            <person name="Hildebrand F."/>
            <person name="Pallen M.J."/>
        </authorList>
    </citation>
    <scope>NUCLEOTIDE SEQUENCE</scope>
    <source>
        <strain evidence="2">CHK193-16274</strain>
    </source>
</reference>
<dbReference type="SUPFAM" id="SSF56281">
    <property type="entry name" value="Metallo-hydrolase/oxidoreductase"/>
    <property type="match status" value="1"/>
</dbReference>
<dbReference type="EMBL" id="NFLB01000001">
    <property type="protein sequence ID" value="OUQ06583.1"/>
    <property type="molecule type" value="Genomic_DNA"/>
</dbReference>
<dbReference type="InterPro" id="IPR001279">
    <property type="entry name" value="Metallo-B-lactamas"/>
</dbReference>
<dbReference type="PANTHER" id="PTHR47619:SF1">
    <property type="entry name" value="EXODEOXYRIBONUCLEASE WALJ"/>
    <property type="match status" value="1"/>
</dbReference>
<dbReference type="InterPro" id="IPR036866">
    <property type="entry name" value="RibonucZ/Hydroxyglut_hydro"/>
</dbReference>
<dbReference type="PANTHER" id="PTHR47619">
    <property type="entry name" value="METALLO-HYDROLASE YYCJ-RELATED"/>
    <property type="match status" value="1"/>
</dbReference>
<keyword evidence="3" id="KW-0378">Hydrolase</keyword>
<name>A0A1Y4EDK7_9FIRM</name>
<dbReference type="Pfam" id="PF12706">
    <property type="entry name" value="Lactamase_B_2"/>
    <property type="match status" value="1"/>
</dbReference>
<feature type="domain" description="Metallo-beta-lactamase" evidence="1">
    <location>
        <begin position="24"/>
        <end position="190"/>
    </location>
</feature>
<dbReference type="Proteomes" id="UP000749320">
    <property type="component" value="Unassembled WGS sequence"/>
</dbReference>
<evidence type="ECO:0000313" key="2">
    <source>
        <dbReference type="EMBL" id="HJF40569.1"/>
    </source>
</evidence>
<organism evidence="3 4">
    <name type="scientific">Thomasclavelia spiroformis</name>
    <dbReference type="NCBI Taxonomy" id="29348"/>
    <lineage>
        <taxon>Bacteria</taxon>
        <taxon>Bacillati</taxon>
        <taxon>Bacillota</taxon>
        <taxon>Erysipelotrichia</taxon>
        <taxon>Erysipelotrichales</taxon>
        <taxon>Coprobacillaceae</taxon>
        <taxon>Thomasclavelia</taxon>
    </lineage>
</organism>
<evidence type="ECO:0000313" key="3">
    <source>
        <dbReference type="EMBL" id="OUQ06583.1"/>
    </source>
</evidence>
<dbReference type="EMBL" id="DYWV01000221">
    <property type="protein sequence ID" value="HJF40569.1"/>
    <property type="molecule type" value="Genomic_DNA"/>
</dbReference>
<dbReference type="GO" id="GO:0016787">
    <property type="term" value="F:hydrolase activity"/>
    <property type="evidence" value="ECO:0007669"/>
    <property type="project" value="UniProtKB-KW"/>
</dbReference>
<gene>
    <name evidence="3" type="ORF">B5E91_01265</name>
    <name evidence="2" type="ORF">K8V91_06560</name>
</gene>
<evidence type="ECO:0000313" key="4">
    <source>
        <dbReference type="Proteomes" id="UP000196258"/>
    </source>
</evidence>
<protein>
    <submittedName>
        <fullName evidence="3">MBL fold metallo-hydrolase</fullName>
    </submittedName>
</protein>
<accession>A0A1Y4EDK7</accession>
<dbReference type="AlphaFoldDB" id="A0A1Y4EDK7"/>
<reference evidence="3" key="2">
    <citation type="journal article" date="2018" name="BMC Genomics">
        <title>Whole genome sequencing and function prediction of 133 gut anaerobes isolated from chicken caecum in pure cultures.</title>
        <authorList>
            <person name="Medvecky M."/>
            <person name="Cejkova D."/>
            <person name="Polansky O."/>
            <person name="Karasova D."/>
            <person name="Kubasova T."/>
            <person name="Cizek A."/>
            <person name="Rychlik I."/>
        </authorList>
    </citation>
    <scope>NUCLEOTIDE SEQUENCE</scope>
    <source>
        <strain evidence="3">An149</strain>
    </source>
</reference>
<dbReference type="InterPro" id="IPR052533">
    <property type="entry name" value="WalJ/YycJ-like"/>
</dbReference>
<comment type="caution">
    <text evidence="3">The sequence shown here is derived from an EMBL/GenBank/DDBJ whole genome shotgun (WGS) entry which is preliminary data.</text>
</comment>
<sequence length="249" mass="28530">MQFHVLASGSKGNSTFIFDEGIGILIDCGISRKQLLYKLNNLGFNENNINYVLLTHDHYDHNKNINIFDNKICYCGKGCIKDIDTAHELTPYKSFNLAHYEIMPLSISHDATSPLAYVIKGKKESILYMTDTGYVSQKNRQYINNLDYYIIESNHDVEMLMKTNRPYFLKQRIQGDVGHLDNVYSARLMVELIGDRTKEIVLAHLSEEANSEQVALTTYMKIFNEYNLDFNNIKVASQVNVISGGDYED</sequence>
<dbReference type="RefSeq" id="WP_087254069.1">
    <property type="nucleotide sequence ID" value="NZ_CAJFOD010000008.1"/>
</dbReference>
<reference evidence="2" key="4">
    <citation type="submission" date="2021-09" db="EMBL/GenBank/DDBJ databases">
        <authorList>
            <person name="Gilroy R."/>
        </authorList>
    </citation>
    <scope>NUCLEOTIDE SEQUENCE</scope>
    <source>
        <strain evidence="2">CHK193-16274</strain>
    </source>
</reference>